<dbReference type="Pfam" id="PF00566">
    <property type="entry name" value="RabGAP-TBC"/>
    <property type="match status" value="1"/>
</dbReference>
<reference evidence="4 5" key="1">
    <citation type="submission" date="2025-05" db="UniProtKB">
        <authorList>
            <consortium name="RefSeq"/>
        </authorList>
    </citation>
    <scope>IDENTIFICATION</scope>
</reference>
<dbReference type="Proteomes" id="UP000695022">
    <property type="component" value="Unplaced"/>
</dbReference>
<gene>
    <name evidence="4 5" type="primary">LOC106816850</name>
</gene>
<feature type="domain" description="Rab-GAP TBC" evidence="2">
    <location>
        <begin position="70"/>
        <end position="279"/>
    </location>
</feature>
<name>A0ABM1EXQ5_PRICU</name>
<dbReference type="Gene3D" id="1.10.10.750">
    <property type="entry name" value="Ypt/Rab-GAP domain of gyp1p, domain 1"/>
    <property type="match status" value="1"/>
</dbReference>
<dbReference type="PANTHER" id="PTHR47219">
    <property type="entry name" value="RAB GTPASE-ACTIVATING PROTEIN 1-LIKE"/>
    <property type="match status" value="1"/>
</dbReference>
<dbReference type="InterPro" id="IPR035969">
    <property type="entry name" value="Rab-GAP_TBC_sf"/>
</dbReference>
<evidence type="ECO:0000313" key="5">
    <source>
        <dbReference type="RefSeq" id="XP_014676976.1"/>
    </source>
</evidence>
<dbReference type="RefSeq" id="XP_014676975.1">
    <property type="nucleotide sequence ID" value="XM_014821489.1"/>
</dbReference>
<dbReference type="SMART" id="SM00164">
    <property type="entry name" value="TBC"/>
    <property type="match status" value="1"/>
</dbReference>
<dbReference type="Gene3D" id="1.10.8.270">
    <property type="entry name" value="putative rabgap domain of human tbc1 domain family member 14 like domains"/>
    <property type="match status" value="1"/>
</dbReference>
<protein>
    <submittedName>
        <fullName evidence="4 5">TBC1 domain family member 14-like</fullName>
    </submittedName>
</protein>
<feature type="region of interest" description="Disordered" evidence="1">
    <location>
        <begin position="109"/>
        <end position="128"/>
    </location>
</feature>
<dbReference type="InterPro" id="IPR050302">
    <property type="entry name" value="Rab_GAP_TBC_domain"/>
</dbReference>
<evidence type="ECO:0000313" key="4">
    <source>
        <dbReference type="RefSeq" id="XP_014676975.1"/>
    </source>
</evidence>
<dbReference type="PROSITE" id="PS50086">
    <property type="entry name" value="TBC_RABGAP"/>
    <property type="match status" value="1"/>
</dbReference>
<proteinExistence type="predicted"/>
<evidence type="ECO:0000256" key="1">
    <source>
        <dbReference type="SAM" id="MobiDB-lite"/>
    </source>
</evidence>
<dbReference type="RefSeq" id="XP_014676976.1">
    <property type="nucleotide sequence ID" value="XM_014821490.1"/>
</dbReference>
<evidence type="ECO:0000259" key="2">
    <source>
        <dbReference type="PROSITE" id="PS50086"/>
    </source>
</evidence>
<dbReference type="GeneID" id="106816850"/>
<keyword evidence="3" id="KW-1185">Reference proteome</keyword>
<dbReference type="SUPFAM" id="SSF47923">
    <property type="entry name" value="Ypt/Rab-GAP domain of gyp1p"/>
    <property type="match status" value="2"/>
</dbReference>
<dbReference type="InterPro" id="IPR000195">
    <property type="entry name" value="Rab-GAP-TBC_dom"/>
</dbReference>
<dbReference type="Gene3D" id="1.10.472.80">
    <property type="entry name" value="Ypt/Rab-GAP domain of gyp1p, domain 3"/>
    <property type="match status" value="1"/>
</dbReference>
<accession>A0ABM1EXQ5</accession>
<sequence length="357" mass="41722">MKHKSEYEAMVTQAKKREAKDAKLRKRLLQRQMKQEDFVAQATRFWNEEVLPNWTSMRTSRKVRELWWQGLPPSMRGKAWKLAIGNDLSITSELYEICVMRAKERLQCSTEGAAEPDDAPSESPANREDSVELIRLDVSRTFPHLCIFQKGGPYHDLLQNMLGAYACYRPDVGYVQGMSFLAAMLLLNMDVADAFICFSNLLNRPCHRAFFRVDNTMMKAYFATYEELFEENLPKLYTHFEKLNVTADIYLIEWLYTSFSKSLPLDVACRVWDIFCRDGEEFFFRTALGVLRMYEDMLLNPDMDFIHTAQFLTKLPDDISAEQLFRNIEHIRTHVDKRRFSQVLAHHMEAADGSRDT</sequence>
<dbReference type="PANTHER" id="PTHR47219:SF15">
    <property type="entry name" value="TBC1 DOMAIN FAMILY MEMBER 12 ISOFORM X1"/>
    <property type="match status" value="1"/>
</dbReference>
<evidence type="ECO:0000313" key="3">
    <source>
        <dbReference type="Proteomes" id="UP000695022"/>
    </source>
</evidence>
<organism evidence="3 5">
    <name type="scientific">Priapulus caudatus</name>
    <name type="common">Priapulid worm</name>
    <dbReference type="NCBI Taxonomy" id="37621"/>
    <lineage>
        <taxon>Eukaryota</taxon>
        <taxon>Metazoa</taxon>
        <taxon>Ecdysozoa</taxon>
        <taxon>Scalidophora</taxon>
        <taxon>Priapulida</taxon>
        <taxon>Priapulimorpha</taxon>
        <taxon>Priapulimorphida</taxon>
        <taxon>Priapulidae</taxon>
        <taxon>Priapulus</taxon>
    </lineage>
</organism>